<feature type="compositionally biased region" description="Low complexity" evidence="3">
    <location>
        <begin position="1450"/>
        <end position="1463"/>
    </location>
</feature>
<feature type="domain" description="FCP1 homology" evidence="4">
    <location>
        <begin position="38"/>
        <end position="236"/>
    </location>
</feature>
<protein>
    <recommendedName>
        <fullName evidence="4">FCP1 homology domain-containing protein</fullName>
    </recommendedName>
</protein>
<evidence type="ECO:0000259" key="4">
    <source>
        <dbReference type="PROSITE" id="PS50969"/>
    </source>
</evidence>
<dbReference type="CDD" id="cd05402">
    <property type="entry name" value="NT_PAP_TUTase"/>
    <property type="match status" value="3"/>
</dbReference>
<feature type="region of interest" description="Disordered" evidence="3">
    <location>
        <begin position="1379"/>
        <end position="1546"/>
    </location>
</feature>
<dbReference type="Gene3D" id="3.40.50.1000">
    <property type="entry name" value="HAD superfamily/HAD-like"/>
    <property type="match status" value="2"/>
</dbReference>
<feature type="region of interest" description="Disordered" evidence="3">
    <location>
        <begin position="2608"/>
        <end position="2669"/>
    </location>
</feature>
<organism evidence="5 6">
    <name type="scientific">Auxenochlorella protothecoides</name>
    <name type="common">Green microalga</name>
    <name type="synonym">Chlorella protothecoides</name>
    <dbReference type="NCBI Taxonomy" id="3075"/>
    <lineage>
        <taxon>Eukaryota</taxon>
        <taxon>Viridiplantae</taxon>
        <taxon>Chlorophyta</taxon>
        <taxon>core chlorophytes</taxon>
        <taxon>Trebouxiophyceae</taxon>
        <taxon>Chlorellales</taxon>
        <taxon>Chlorellaceae</taxon>
        <taxon>Auxenochlorella</taxon>
    </lineage>
</organism>
<evidence type="ECO:0000313" key="5">
    <source>
        <dbReference type="EMBL" id="RMZ52873.1"/>
    </source>
</evidence>
<dbReference type="GO" id="GO:0046872">
    <property type="term" value="F:metal ion binding"/>
    <property type="evidence" value="ECO:0007669"/>
    <property type="project" value="UniProtKB-KW"/>
</dbReference>
<feature type="region of interest" description="Disordered" evidence="3">
    <location>
        <begin position="889"/>
        <end position="998"/>
    </location>
</feature>
<dbReference type="SUPFAM" id="SSF56784">
    <property type="entry name" value="HAD-like"/>
    <property type="match status" value="2"/>
</dbReference>
<evidence type="ECO:0000256" key="2">
    <source>
        <dbReference type="ARBA" id="ARBA00022842"/>
    </source>
</evidence>
<keyword evidence="1" id="KW-0479">Metal-binding</keyword>
<feature type="region of interest" description="Disordered" evidence="3">
    <location>
        <begin position="2351"/>
        <end position="2458"/>
    </location>
</feature>
<dbReference type="InterPro" id="IPR023214">
    <property type="entry name" value="HAD_sf"/>
</dbReference>
<gene>
    <name evidence="5" type="ORF">APUTEX25_000992</name>
</gene>
<dbReference type="GO" id="GO:0043634">
    <property type="term" value="P:polyadenylation-dependent ncRNA catabolic process"/>
    <property type="evidence" value="ECO:0007669"/>
    <property type="project" value="TreeGrafter"/>
</dbReference>
<dbReference type="Pfam" id="PF03828">
    <property type="entry name" value="PAP_assoc"/>
    <property type="match status" value="3"/>
</dbReference>
<sequence length="3300" mass="352267">LCDDPDDAVCQTLQPVQGPEGTKHSQAVIEFSPLGRQVQGPRPLLLFDLNGVLLQHHYLGIGQHSFDMRPGLVHILRLLPYFRLGIFTSSTHRTVLKSVHKLHAKVSNTLQQLLARRASERARACDAAASLKDPMRAHAWPEAVPAQLFELVLTRDHCKPASAAAIAARGGNPWDTVKPLAHHFPRLDQVLLIDDSLHKAAPGEALNMIVMPGWAGPGVGKRDDYLPVLVEALLDLAASEQARAAAGKPPPDLRRHSGAISARLAELRRNDAVDLALHQTCAGVGDLSLSDQVHKRIKHSQAVVQFSPLGRQVQGSRPLLLFDLNGVLLQHQYGGKGQHSFDLRPGLIHILRLLPHYRLGIFTSSTRKTVLNSVQKVHANVSNTLQQLLARRASEEARARDDVGGAASKKDPMRAHAWPEAVPAQLFELVLTRDHCKPASAAAIAARGGNPWDTVKPLAHHFPRLDQVLLIDDSPHKAAADEAPNMIVMPGWAGPGAGKGDSALPVLVEALLDLAATGQALAAAGKPVPDLRRHSGAISARLAALAVPATELRAGSALEASDDASSADPPLVAGEPLVASEPLVAGEAGEASTGRRKRSKTGITSEFPEVTQADVDRFADMYPPQTPGVLPEWAVQAAVTLLGHVVERLWARFPPGTGIDRLNNKLDTNPQLRVLFGTSVRRALDACMARGSLSMATLPSFGPWIALGGAAPPLDPERDVVKEALQELARHASHAAFCAAHRAPAPAGVAEPAEPPAGPPGKKWRRMPALDEAALALQERVLVALVRGLAAPKVLPYEVLPRALRDLAPGAPHGHPLVSKGLRDGIERILAGAEQAGLFAVRRPGPFGGHAEVAFQPGRAADPVPEEQLKEALAIFRLAVQRLLGAVHPAPPARRDGEAIQGGAPSSASVPEDQRAGAAQTSSAPSNHGATPGETAPLPLDVFEDRASAPAQPQPGGVGGPGASGVGRSAAPAEARGGAMDESVGGHPRQSSAAGGGQRTLTPLHAEVLSFARQAAPTRQEVGDMKRALMSLAEVATRLWPHSQTMLFGSQATGLTLPGGDLDVVILGVGSELDTAGSGFSARERQQKVQLLEDLLDALLATKLLQGRVELIDARVPIIKCCMAAAGGLHVDISLGTANGAAAARYIRAQVLAMPPLRPLCLVIKALLRQKGFNQVFTGGISSYSLCNMVRMWVLAYLQSEGYKLGEVPGDPGEVSSELEGVFAVLTDLHCEGLHGESAGPGPPGASTADLGRLLWGFCNLFGYAFRYSHQAVSPARGGICKKIGPWRQDHRGWLLAVEDPQQMGKDIGSGSYEIRAIREMFAEVADKLGESLEDLAAQRQARGCQPASPPPLLPGIVDMVAAVARGASGLKARRALEAQQTAKSAEAKRYRAQSPRRSYGRHRPWEEEWGKRFRSPSPPSGEQRERPYSGRTPYQPQRSSRHTPLPRLTPKGKAGPKPKATPQPSAAHKPTSGGKGKGTKRARAVEAQWSNKKGQFLESSAGTSPAAGHAAEESWSLHKQKKPARKTTPLAKLKTKGGSVGSSMFSKTDTLSKLPVVSQAEVDRLVNAWTLYPAPQEPHELPDWAVEAGLTLLGLVVKRLWEGFPPGTTLEDLNWGGLGGRLHAMCGRTARPALDICLARGSLRMVISEALPSFRHWIALGDVAPANPRHGAESEVEQPPAHRGEQAAVCAAQGTPAPAAVAEPTEPRAGPPAAKRPRADKAVRRGVPHAEEERELVALVRRFSTPKELPRTMIISAFMDLVPEVVQKDRTLLGDLEEGIKGIVARGEQTGLLVLNMTRTSFRCVPPPASQPGKAADPVSDEEYRKALTIFKMALQRWTVPDFQTPPAIGEGQGSQCSDSASAPILASMPAQPQPGGVGGPGASGVGRSAAPAEARGGAMDESVGGHPRQSSAAGGGQQTLTPLHAEVLRFARQAAPTRREVKGEVFLTTPASWAAAEIGSLPPAPSGAPRHRSWLSYSPTLGSHSSYFSILLTDMELALRSLAEVAMRLWPHSQTMLFGSQATGLTLPGGDLDVVILGVGSELQTAGSGFSGHERQQKVELLQKLLDALHATKLLQGRAELIDARVPIIKCCMAAAGGLHVDISLGTANGAAAARYVRAQVLAIPPLRPLCLVIKALLRQKGFNQVFTGGISSYSLCNMVRMWVLAYLQSEGYKLGEVPGDPGEVSSELEGVFAVLTDLHCEGLHGESAGPGPPGASTADLGRLLWGFCNLFGYAFRYSHQAVSPARGGICKKIGPWRQDHRGWLLAVEDPQQMGKDIGSGSYEIRAIREMFAEVADKLGESLEDLAAQRQARGCQPASPPPLLPGIVDMVAAVARGASGLKARRALEAQQTAKSAEAKRYRAQSPRRSYGRHRPWEEEWGKRFRSPSPPSGEQRERPYSGRTPYQPQRSSRHTPLPRLTPKGKAGPKPKATPQPSAAHKPTSGGKGKGTKRARAVEAQWSNKKGQFLESRCFVRLFEEKGVQGGKTDTLSKLPVVSQAEVDRLVNAWTLYPAPQEPHELPDWAVEAGLTLLGLVVKRLWEGFPPGTTLEDLNWGGLGGRLHAMCGRTARPALDICLARGSLRMVISEALPSFRHWIALGDVAPANPRHGAESEVEQPPAHRGEQAAVCAAQGTPAPAAVAEPTEPRAGPPAAKRPRADKAVRRGVPHAEEERELVALVRRFSTPKELPRTMIISAFMDLVPEVVQKDRTLLGDLEEGIKGIVARGEQTGLLVLNMTRTSFRCVPPPASQPGKAADPVSDEEYRKALTIFKMALQRWTVPDFQTPPAIGEGQGSQCSDSASAPILASMPAQPQPGGVGGPGASGVGRSAAPAEARGGAMDESVGGHPRQSSAAGGGQRTLTPLHAEVLSFARQAAPTRQEVGDMKRALMSLAEVATRLWPHSQTMLFGSQATGLTLPGGDLDVVILGVGSELDTAGSGFSARERQQKVQLLEDLLDALLATKLLQGRVELIDARVPIIKCCMAAAGGLHVDISLGTANGAAAARYIRAQVLAMPPLRPLCLVIKALLRQKGFNQVFTGGISSYSLCNMVRLWVLAYLQSEGYKLGGVPPAPGDLNLEMESVFAFLTNLHCARLNGMNAGPAPPGVSTADLGRLLWGFCNMFGHAFRYKHQAVSPARGGICKKLHAWTLDHRSWWLLAVEDPQEMGKDICAGSYEIQAIREMFAEVADKLGKSLADLAAMQQARGRKPASPLPLLSGIVDMVAAVGRDASGLRARQALEAQQAAKSAAVKRLRSQTPHRPYYRPFFRERSWGERSWWKRRERYKEGLLSSDEEWSEDEW</sequence>
<keyword evidence="2" id="KW-0460">Magnesium</keyword>
<feature type="compositionally biased region" description="Basic and acidic residues" evidence="3">
    <location>
        <begin position="1718"/>
        <end position="1729"/>
    </location>
</feature>
<dbReference type="GO" id="GO:0031499">
    <property type="term" value="C:TRAMP complex"/>
    <property type="evidence" value="ECO:0007669"/>
    <property type="project" value="TreeGrafter"/>
</dbReference>
<feature type="region of interest" description="Disordered" evidence="3">
    <location>
        <begin position="1867"/>
        <end position="1919"/>
    </location>
</feature>
<feature type="compositionally biased region" description="Low complexity" evidence="3">
    <location>
        <begin position="1687"/>
        <end position="1714"/>
    </location>
</feature>
<feature type="non-terminal residue" evidence="5">
    <location>
        <position position="1"/>
    </location>
</feature>
<dbReference type="GO" id="GO:1990817">
    <property type="term" value="F:poly(A) RNA polymerase activity"/>
    <property type="evidence" value="ECO:0007669"/>
    <property type="project" value="InterPro"/>
</dbReference>
<dbReference type="SMART" id="SM00577">
    <property type="entry name" value="CPDc"/>
    <property type="match status" value="1"/>
</dbReference>
<feature type="domain" description="FCP1 homology" evidence="4">
    <location>
        <begin position="313"/>
        <end position="514"/>
    </location>
</feature>
<dbReference type="Gene3D" id="1.10.1410.10">
    <property type="match status" value="3"/>
</dbReference>
<evidence type="ECO:0000256" key="3">
    <source>
        <dbReference type="SAM" id="MobiDB-lite"/>
    </source>
</evidence>
<dbReference type="SUPFAM" id="SSF81301">
    <property type="entry name" value="Nucleotidyltransferase"/>
    <property type="match status" value="3"/>
</dbReference>
<dbReference type="SUPFAM" id="SSF81631">
    <property type="entry name" value="PAP/OAS1 substrate-binding domain"/>
    <property type="match status" value="3"/>
</dbReference>
<feature type="region of interest" description="Disordered" evidence="3">
    <location>
        <begin position="1668"/>
        <end position="1729"/>
    </location>
</feature>
<dbReference type="PANTHER" id="PTHR23092:SF15">
    <property type="entry name" value="INACTIVE NON-CANONICAL POLY(A) RNA POLYMERASE PROTEIN TRF4-2-RELATED"/>
    <property type="match status" value="1"/>
</dbReference>
<feature type="compositionally biased region" description="Gly residues" evidence="3">
    <location>
        <begin position="1877"/>
        <end position="1886"/>
    </location>
</feature>
<dbReference type="PANTHER" id="PTHR23092">
    <property type="entry name" value="POLY(A) RNA POLYMERASE"/>
    <property type="match status" value="1"/>
</dbReference>
<comment type="caution">
    <text evidence="5">The sequence shown here is derived from an EMBL/GenBank/DDBJ whole genome shotgun (WGS) entry which is preliminary data.</text>
</comment>
<feature type="compositionally biased region" description="Polar residues" evidence="3">
    <location>
        <begin position="919"/>
        <end position="929"/>
    </location>
</feature>
<dbReference type="InterPro" id="IPR045862">
    <property type="entry name" value="Trf4-like"/>
</dbReference>
<dbReference type="Proteomes" id="UP000279271">
    <property type="component" value="Unassembled WGS sequence"/>
</dbReference>
<reference evidence="6" key="1">
    <citation type="journal article" date="2018" name="Algal Res.">
        <title>Characterization of plant carbon substrate utilization by Auxenochlorella protothecoides.</title>
        <authorList>
            <person name="Vogler B.W."/>
            <person name="Starkenburg S.R."/>
            <person name="Sudasinghe N."/>
            <person name="Schambach J.Y."/>
            <person name="Rollin J.A."/>
            <person name="Pattathil S."/>
            <person name="Barry A.N."/>
        </authorList>
    </citation>
    <scope>NUCLEOTIDE SEQUENCE [LARGE SCALE GENOMIC DNA]</scope>
    <source>
        <strain evidence="6">UTEX 25</strain>
    </source>
</reference>
<dbReference type="Pfam" id="PF22600">
    <property type="entry name" value="MTPAP-like_central"/>
    <property type="match status" value="3"/>
</dbReference>
<feature type="compositionally biased region" description="Basic and acidic residues" evidence="3">
    <location>
        <begin position="2658"/>
        <end position="2669"/>
    </location>
</feature>
<dbReference type="EMBL" id="QOKY01000202">
    <property type="protein sequence ID" value="RMZ52873.1"/>
    <property type="molecule type" value="Genomic_DNA"/>
</dbReference>
<feature type="region of interest" description="Disordered" evidence="3">
    <location>
        <begin position="2807"/>
        <end position="2859"/>
    </location>
</feature>
<feature type="compositionally biased region" description="Low complexity" evidence="3">
    <location>
        <begin position="2422"/>
        <end position="2435"/>
    </location>
</feature>
<dbReference type="InterPro" id="IPR043519">
    <property type="entry name" value="NT_sf"/>
</dbReference>
<accession>A0A3M7KQR4</accession>
<dbReference type="GO" id="GO:0005730">
    <property type="term" value="C:nucleolus"/>
    <property type="evidence" value="ECO:0007669"/>
    <property type="project" value="TreeGrafter"/>
</dbReference>
<feature type="compositionally biased region" description="Low complexity" evidence="3">
    <location>
        <begin position="2627"/>
        <end position="2654"/>
    </location>
</feature>
<dbReference type="InterPro" id="IPR002058">
    <property type="entry name" value="PAP_assoc"/>
</dbReference>
<feature type="compositionally biased region" description="Gly residues" evidence="3">
    <location>
        <begin position="2817"/>
        <end position="2826"/>
    </location>
</feature>
<name>A0A3M7KQR4_AUXPR</name>
<feature type="region of interest" description="Disordered" evidence="3">
    <location>
        <begin position="558"/>
        <end position="605"/>
    </location>
</feature>
<dbReference type="InterPro" id="IPR054708">
    <property type="entry name" value="MTPAP-like_central"/>
</dbReference>
<feature type="non-terminal residue" evidence="5">
    <location>
        <position position="3300"/>
    </location>
</feature>
<dbReference type="GO" id="GO:0003729">
    <property type="term" value="F:mRNA binding"/>
    <property type="evidence" value="ECO:0007669"/>
    <property type="project" value="TreeGrafter"/>
</dbReference>
<dbReference type="InterPro" id="IPR004274">
    <property type="entry name" value="FCP1_dom"/>
</dbReference>
<dbReference type="GO" id="GO:0031123">
    <property type="term" value="P:RNA 3'-end processing"/>
    <property type="evidence" value="ECO:0007669"/>
    <property type="project" value="TreeGrafter"/>
</dbReference>
<feature type="compositionally biased region" description="Polar residues" evidence="3">
    <location>
        <begin position="1489"/>
        <end position="1504"/>
    </location>
</feature>
<feature type="compositionally biased region" description="Gly residues" evidence="3">
    <location>
        <begin position="956"/>
        <end position="965"/>
    </location>
</feature>
<dbReference type="PROSITE" id="PS50969">
    <property type="entry name" value="FCP1"/>
    <property type="match status" value="2"/>
</dbReference>
<dbReference type="Gene3D" id="3.30.460.10">
    <property type="entry name" value="Beta Polymerase, domain 2"/>
    <property type="match status" value="3"/>
</dbReference>
<evidence type="ECO:0000256" key="1">
    <source>
        <dbReference type="ARBA" id="ARBA00022723"/>
    </source>
</evidence>
<dbReference type="InterPro" id="IPR036412">
    <property type="entry name" value="HAD-like_sf"/>
</dbReference>
<proteinExistence type="predicted"/>
<evidence type="ECO:0000313" key="6">
    <source>
        <dbReference type="Proteomes" id="UP000279271"/>
    </source>
</evidence>